<evidence type="ECO:0000259" key="7">
    <source>
        <dbReference type="Pfam" id="PF00294"/>
    </source>
</evidence>
<comment type="similarity">
    <text evidence="1">Belongs to the carbohydrate kinase PfkB family.</text>
</comment>
<evidence type="ECO:0000256" key="6">
    <source>
        <dbReference type="PIRNR" id="PIRNR000535"/>
    </source>
</evidence>
<evidence type="ECO:0000313" key="9">
    <source>
        <dbReference type="Proteomes" id="UP001212821"/>
    </source>
</evidence>
<evidence type="ECO:0000256" key="1">
    <source>
        <dbReference type="ARBA" id="ARBA00010688"/>
    </source>
</evidence>
<keyword evidence="5" id="KW-0067">ATP-binding</keyword>
<dbReference type="InterPro" id="IPR011611">
    <property type="entry name" value="PfkB_dom"/>
</dbReference>
<accession>A0ABY7QC45</accession>
<proteinExistence type="inferred from homology"/>
<evidence type="ECO:0000256" key="2">
    <source>
        <dbReference type="ARBA" id="ARBA00022679"/>
    </source>
</evidence>
<dbReference type="PANTHER" id="PTHR46566:SF5">
    <property type="entry name" value="1-PHOSPHOFRUCTOKINASE"/>
    <property type="match status" value="1"/>
</dbReference>
<evidence type="ECO:0000256" key="5">
    <source>
        <dbReference type="ARBA" id="ARBA00022840"/>
    </source>
</evidence>
<sequence>MILTVTLNAALDVTYRIGRLRPQGSNRVRATAERAGGKGVNVARVLHALGRPTAVTGLVGGLTGQAIRGELAAAGLADRMLAIEGESRRTVAVVEESVGDTTILLEPGPVVGAEEWAGFLDHLAALLPQAAAVVLSGSLPRGVPDDAYAQLLGLAHARGVPAVLDADGPVLRAGLPAGPDLVKPNADELAAATGLTDPVAAAGALVDAGAGAVVASLGPDGLIAVTPQGSWRARSPERLVGNPAGAGDAAVAALTLGLVTGTPWVDRLAEAVALSAAAVAAPLAGDFDPAVHRALRPRVDVQPLHRPRSS</sequence>
<keyword evidence="2 6" id="KW-0808">Transferase</keyword>
<protein>
    <submittedName>
        <fullName evidence="8">1-phosphofructokinase family hexose kinase</fullName>
    </submittedName>
</protein>
<dbReference type="Pfam" id="PF00294">
    <property type="entry name" value="PfkB"/>
    <property type="match status" value="1"/>
</dbReference>
<keyword evidence="9" id="KW-1185">Reference proteome</keyword>
<dbReference type="RefSeq" id="WP_270148972.1">
    <property type="nucleotide sequence ID" value="NZ_CP115450.1"/>
</dbReference>
<dbReference type="InterPro" id="IPR002173">
    <property type="entry name" value="Carboh/pur_kinase_PfkB_CS"/>
</dbReference>
<dbReference type="PANTHER" id="PTHR46566">
    <property type="entry name" value="1-PHOSPHOFRUCTOKINASE-RELATED"/>
    <property type="match status" value="1"/>
</dbReference>
<dbReference type="PROSITE" id="PS00583">
    <property type="entry name" value="PFKB_KINASES_1"/>
    <property type="match status" value="1"/>
</dbReference>
<feature type="domain" description="Carbohydrate kinase PfkB" evidence="7">
    <location>
        <begin position="17"/>
        <end position="285"/>
    </location>
</feature>
<dbReference type="InterPro" id="IPR029056">
    <property type="entry name" value="Ribokinase-like"/>
</dbReference>
<evidence type="ECO:0000313" key="8">
    <source>
        <dbReference type="EMBL" id="WBP90287.1"/>
    </source>
</evidence>
<keyword evidence="4" id="KW-0418">Kinase</keyword>
<dbReference type="CDD" id="cd01164">
    <property type="entry name" value="FruK_PfkB_like"/>
    <property type="match status" value="1"/>
</dbReference>
<dbReference type="InterPro" id="IPR017583">
    <property type="entry name" value="Tagatose/fructose_Pkinase"/>
</dbReference>
<dbReference type="SUPFAM" id="SSF53613">
    <property type="entry name" value="Ribokinase-like"/>
    <property type="match status" value="1"/>
</dbReference>
<evidence type="ECO:0000256" key="4">
    <source>
        <dbReference type="ARBA" id="ARBA00022777"/>
    </source>
</evidence>
<gene>
    <name evidence="8" type="ORF">O1G21_33460</name>
</gene>
<dbReference type="NCBIfam" id="TIGR03168">
    <property type="entry name" value="1-PFK"/>
    <property type="match status" value="1"/>
</dbReference>
<dbReference type="PROSITE" id="PS00584">
    <property type="entry name" value="PFKB_KINASES_2"/>
    <property type="match status" value="1"/>
</dbReference>
<evidence type="ECO:0000256" key="3">
    <source>
        <dbReference type="ARBA" id="ARBA00022741"/>
    </source>
</evidence>
<dbReference type="EMBL" id="CP115450">
    <property type="protein sequence ID" value="WBP90287.1"/>
    <property type="molecule type" value="Genomic_DNA"/>
</dbReference>
<dbReference type="Proteomes" id="UP001212821">
    <property type="component" value="Chromosome"/>
</dbReference>
<dbReference type="PIRSF" id="PIRSF000535">
    <property type="entry name" value="1PFK/6PFK/LacC"/>
    <property type="match status" value="1"/>
</dbReference>
<keyword evidence="3" id="KW-0547">Nucleotide-binding</keyword>
<name>A0ABY7QC45_9ACTN</name>
<reference evidence="9" key="1">
    <citation type="submission" date="2022-12" db="EMBL/GenBank/DDBJ databases">
        <authorList>
            <person name="Mo P."/>
        </authorList>
    </citation>
    <scope>NUCLEOTIDE SEQUENCE [LARGE SCALE GENOMIC DNA]</scope>
    <source>
        <strain evidence="9">HUAS 3-15</strain>
    </source>
</reference>
<organism evidence="8 9">
    <name type="scientific">Kitasatospora cathayae</name>
    <dbReference type="NCBI Taxonomy" id="3004092"/>
    <lineage>
        <taxon>Bacteria</taxon>
        <taxon>Bacillati</taxon>
        <taxon>Actinomycetota</taxon>
        <taxon>Actinomycetes</taxon>
        <taxon>Kitasatosporales</taxon>
        <taxon>Streptomycetaceae</taxon>
        <taxon>Kitasatospora</taxon>
    </lineage>
</organism>
<dbReference type="Gene3D" id="3.40.1190.20">
    <property type="match status" value="1"/>
</dbReference>